<accession>A0A9D1DNF7</accession>
<dbReference type="GO" id="GO:1901135">
    <property type="term" value="P:carbohydrate derivative metabolic process"/>
    <property type="evidence" value="ECO:0007669"/>
    <property type="project" value="InterPro"/>
</dbReference>
<dbReference type="InterPro" id="IPR047640">
    <property type="entry name" value="RpiR-like"/>
</dbReference>
<dbReference type="SUPFAM" id="SSF46689">
    <property type="entry name" value="Homeodomain-like"/>
    <property type="match status" value="1"/>
</dbReference>
<dbReference type="Gene3D" id="3.40.50.10490">
    <property type="entry name" value="Glucose-6-phosphate isomerase like protein, domain 1"/>
    <property type="match status" value="1"/>
</dbReference>
<dbReference type="PANTHER" id="PTHR30514">
    <property type="entry name" value="GLUCOKINASE"/>
    <property type="match status" value="1"/>
</dbReference>
<dbReference type="Gene3D" id="1.10.10.10">
    <property type="entry name" value="Winged helix-like DNA-binding domain superfamily/Winged helix DNA-binding domain"/>
    <property type="match status" value="1"/>
</dbReference>
<dbReference type="InterPro" id="IPR009057">
    <property type="entry name" value="Homeodomain-like_sf"/>
</dbReference>
<dbReference type="GO" id="GO:0097367">
    <property type="term" value="F:carbohydrate derivative binding"/>
    <property type="evidence" value="ECO:0007669"/>
    <property type="project" value="InterPro"/>
</dbReference>
<dbReference type="Pfam" id="PF01380">
    <property type="entry name" value="SIS"/>
    <property type="match status" value="1"/>
</dbReference>
<keyword evidence="3" id="KW-0804">Transcription</keyword>
<dbReference type="InterPro" id="IPR001347">
    <property type="entry name" value="SIS_dom"/>
</dbReference>
<evidence type="ECO:0000313" key="6">
    <source>
        <dbReference type="EMBL" id="HIR56008.1"/>
    </source>
</evidence>
<dbReference type="InterPro" id="IPR035472">
    <property type="entry name" value="RpiR-like_SIS"/>
</dbReference>
<dbReference type="SUPFAM" id="SSF53697">
    <property type="entry name" value="SIS domain"/>
    <property type="match status" value="1"/>
</dbReference>
<dbReference type="Pfam" id="PF01418">
    <property type="entry name" value="HTH_6"/>
    <property type="match status" value="1"/>
</dbReference>
<dbReference type="EMBL" id="DVHH01000254">
    <property type="protein sequence ID" value="HIR56008.1"/>
    <property type="molecule type" value="Genomic_DNA"/>
</dbReference>
<dbReference type="InterPro" id="IPR000281">
    <property type="entry name" value="HTH_RpiR"/>
</dbReference>
<dbReference type="PANTHER" id="PTHR30514:SF1">
    <property type="entry name" value="HTH-TYPE TRANSCRIPTIONAL REGULATOR HEXR-RELATED"/>
    <property type="match status" value="1"/>
</dbReference>
<gene>
    <name evidence="6" type="ORF">IAD36_10500</name>
</gene>
<dbReference type="GO" id="GO:0003677">
    <property type="term" value="F:DNA binding"/>
    <property type="evidence" value="ECO:0007669"/>
    <property type="project" value="UniProtKB-KW"/>
</dbReference>
<sequence length="286" mass="30676">MDESLLLVQKIKAMYSARSFSKADDSIAGYILGDPGCLAGATANSLAEATGTSPATVVRFCRKLGFSGFTELKNSAANHIVETARDMSLRPGDDAGTVKNKVIGYTKLIMDELGETLDDGALAEAARLISEARSLVIVSEGGSGTISRAAYDIFLKLAIPCRCIEDAVFQAMEISMMGPEDLLLIIVNSGRTWNVLQNAAYAKERGLKTVGIVGPANSPLSKYLDVEILTSVFSSDYFSDICAARACELVTVSVLHSIIALSRTREQMDKSREIGLAIEKKRLPPK</sequence>
<dbReference type="InterPro" id="IPR036388">
    <property type="entry name" value="WH-like_DNA-bd_sf"/>
</dbReference>
<reference evidence="6" key="1">
    <citation type="submission" date="2020-10" db="EMBL/GenBank/DDBJ databases">
        <authorList>
            <person name="Gilroy R."/>
        </authorList>
    </citation>
    <scope>NUCLEOTIDE SEQUENCE</scope>
    <source>
        <strain evidence="6">ChiGjej3B3-7149</strain>
    </source>
</reference>
<evidence type="ECO:0000256" key="3">
    <source>
        <dbReference type="ARBA" id="ARBA00023163"/>
    </source>
</evidence>
<evidence type="ECO:0000256" key="2">
    <source>
        <dbReference type="ARBA" id="ARBA00023125"/>
    </source>
</evidence>
<dbReference type="Proteomes" id="UP000824238">
    <property type="component" value="Unassembled WGS sequence"/>
</dbReference>
<dbReference type="GO" id="GO:0003700">
    <property type="term" value="F:DNA-binding transcription factor activity"/>
    <property type="evidence" value="ECO:0007669"/>
    <property type="project" value="InterPro"/>
</dbReference>
<dbReference type="InterPro" id="IPR046348">
    <property type="entry name" value="SIS_dom_sf"/>
</dbReference>
<reference evidence="6" key="2">
    <citation type="journal article" date="2021" name="PeerJ">
        <title>Extensive microbial diversity within the chicken gut microbiome revealed by metagenomics and culture.</title>
        <authorList>
            <person name="Gilroy R."/>
            <person name="Ravi A."/>
            <person name="Getino M."/>
            <person name="Pursley I."/>
            <person name="Horton D.L."/>
            <person name="Alikhan N.F."/>
            <person name="Baker D."/>
            <person name="Gharbi K."/>
            <person name="Hall N."/>
            <person name="Watson M."/>
            <person name="Adriaenssens E.M."/>
            <person name="Foster-Nyarko E."/>
            <person name="Jarju S."/>
            <person name="Secka A."/>
            <person name="Antonio M."/>
            <person name="Oren A."/>
            <person name="Chaudhuri R.R."/>
            <person name="La Ragione R."/>
            <person name="Hildebrand F."/>
            <person name="Pallen M.J."/>
        </authorList>
    </citation>
    <scope>NUCLEOTIDE SEQUENCE</scope>
    <source>
        <strain evidence="6">ChiGjej3B3-7149</strain>
    </source>
</reference>
<dbReference type="CDD" id="cd05013">
    <property type="entry name" value="SIS_RpiR"/>
    <property type="match status" value="1"/>
</dbReference>
<organism evidence="6 7">
    <name type="scientific">Candidatus Scatomorpha intestinigallinarum</name>
    <dbReference type="NCBI Taxonomy" id="2840923"/>
    <lineage>
        <taxon>Bacteria</taxon>
        <taxon>Bacillati</taxon>
        <taxon>Bacillota</taxon>
        <taxon>Clostridia</taxon>
        <taxon>Eubacteriales</taxon>
        <taxon>Candidatus Scatomorpha</taxon>
    </lineage>
</organism>
<dbReference type="AlphaFoldDB" id="A0A9D1DNF7"/>
<keyword evidence="1" id="KW-0805">Transcription regulation</keyword>
<evidence type="ECO:0000256" key="1">
    <source>
        <dbReference type="ARBA" id="ARBA00023015"/>
    </source>
</evidence>
<keyword evidence="2" id="KW-0238">DNA-binding</keyword>
<comment type="caution">
    <text evidence="6">The sequence shown here is derived from an EMBL/GenBank/DDBJ whole genome shotgun (WGS) entry which is preliminary data.</text>
</comment>
<protein>
    <submittedName>
        <fullName evidence="6">MurR/RpiR family transcriptional regulator</fullName>
    </submittedName>
</protein>
<evidence type="ECO:0000259" key="5">
    <source>
        <dbReference type="PROSITE" id="PS51464"/>
    </source>
</evidence>
<feature type="domain" description="SIS" evidence="5">
    <location>
        <begin position="125"/>
        <end position="270"/>
    </location>
</feature>
<evidence type="ECO:0000313" key="7">
    <source>
        <dbReference type="Proteomes" id="UP000824238"/>
    </source>
</evidence>
<dbReference type="PROSITE" id="PS51071">
    <property type="entry name" value="HTH_RPIR"/>
    <property type="match status" value="1"/>
</dbReference>
<name>A0A9D1DNF7_9FIRM</name>
<feature type="domain" description="HTH rpiR-type" evidence="4">
    <location>
        <begin position="7"/>
        <end position="83"/>
    </location>
</feature>
<proteinExistence type="predicted"/>
<dbReference type="PROSITE" id="PS51464">
    <property type="entry name" value="SIS"/>
    <property type="match status" value="1"/>
</dbReference>
<evidence type="ECO:0000259" key="4">
    <source>
        <dbReference type="PROSITE" id="PS51071"/>
    </source>
</evidence>